<gene>
    <name evidence="2" type="ORF">S12H4_07010</name>
</gene>
<dbReference type="InterPro" id="IPR044060">
    <property type="entry name" value="Bacterial_rp_domain"/>
</dbReference>
<dbReference type="EMBL" id="BARW01002536">
    <property type="protein sequence ID" value="GAI71899.1"/>
    <property type="molecule type" value="Genomic_DNA"/>
</dbReference>
<dbReference type="AlphaFoldDB" id="X1SVQ4"/>
<dbReference type="Pfam" id="PF18998">
    <property type="entry name" value="Flg_new_2"/>
    <property type="match status" value="2"/>
</dbReference>
<evidence type="ECO:0000313" key="2">
    <source>
        <dbReference type="EMBL" id="GAI71899.1"/>
    </source>
</evidence>
<reference evidence="2" key="1">
    <citation type="journal article" date="2014" name="Front. Microbiol.">
        <title>High frequency of phylogenetically diverse reductive dehalogenase-homologous genes in deep subseafloor sedimentary metagenomes.</title>
        <authorList>
            <person name="Kawai M."/>
            <person name="Futagami T."/>
            <person name="Toyoda A."/>
            <person name="Takaki Y."/>
            <person name="Nishi S."/>
            <person name="Hori S."/>
            <person name="Arai W."/>
            <person name="Tsubouchi T."/>
            <person name="Morono Y."/>
            <person name="Uchiyama I."/>
            <person name="Ito T."/>
            <person name="Fujiyama A."/>
            <person name="Inagaki F."/>
            <person name="Takami H."/>
        </authorList>
    </citation>
    <scope>NUCLEOTIDE SEQUENCE</scope>
    <source>
        <strain evidence="2">Expedition CK06-06</strain>
    </source>
</reference>
<feature type="domain" description="Bacterial repeat" evidence="1">
    <location>
        <begin position="115"/>
        <end position="176"/>
    </location>
</feature>
<proteinExistence type="predicted"/>
<comment type="caution">
    <text evidence="2">The sequence shown here is derived from an EMBL/GenBank/DDBJ whole genome shotgun (WGS) entry which is preliminary data.</text>
</comment>
<name>X1SVQ4_9ZZZZ</name>
<protein>
    <recommendedName>
        <fullName evidence="1">Bacterial repeat domain-containing protein</fullName>
    </recommendedName>
</protein>
<sequence>MPFDAPYEYKGKAQGGWLTISLGTGVSPSFFTKHTFPRIRVDFDEAMDWASGRLAGNFILPTTLQTGQTYSVRAKLETDDGKQETDTDWGVITIEAVAPPPVEYALTGEESPAVGWISGLGDYDSGKTATITARLDSWAVGSYEFDHWGGDASGTSETTTVTMNRDKHVIAYFKTVAPPVVEYALTGEGSPAVGWISGLGDYDSGKTATIRARLDSWAVGSYEFDRWGGDASGTSATTTVYMNRDKHVIAYFKTIAPPPPTKVSFTVKGDGFPFLTSKWILYHYDRDGNIWQDNIHHNPGDIITVSNVQSAGKLSCYCYSSVTDEWSKQFYSKEFAAENGEGYKYDIASGIVYYR</sequence>
<organism evidence="2">
    <name type="scientific">marine sediment metagenome</name>
    <dbReference type="NCBI Taxonomy" id="412755"/>
    <lineage>
        <taxon>unclassified sequences</taxon>
        <taxon>metagenomes</taxon>
        <taxon>ecological metagenomes</taxon>
    </lineage>
</organism>
<accession>X1SVQ4</accession>
<evidence type="ECO:0000259" key="1">
    <source>
        <dbReference type="Pfam" id="PF18998"/>
    </source>
</evidence>
<feature type="domain" description="Bacterial repeat" evidence="1">
    <location>
        <begin position="194"/>
        <end position="255"/>
    </location>
</feature>